<dbReference type="Gene3D" id="2.40.160.20">
    <property type="match status" value="1"/>
</dbReference>
<sequence length="187" mass="20127">MGALGIAGGAAGMAASSPALALHAATGSDPIADTGLLPPLQRPQVPRPEFCYDAIVWLSETIPHGESPLGQRFHVGITGGAAKGPDFAARIVPGGYDWQLLRRDGYWELEADYFMETDDGTYLRVENHGLWYSASGDWPADYAVTTPRFEAPSGPYEWMNQHVFTGTVAEGGVEGREAVRIAVYKMV</sequence>
<dbReference type="PANTHER" id="PTHR37315:SF1">
    <property type="entry name" value="UPF0311 PROTEIN BLR7842"/>
    <property type="match status" value="1"/>
</dbReference>
<name>A0ABP9K2B2_9SPHN</name>
<organism evidence="2 3">
    <name type="scientific">Erythrobacter westpacificensis</name>
    <dbReference type="NCBI Taxonomy" id="1055231"/>
    <lineage>
        <taxon>Bacteria</taxon>
        <taxon>Pseudomonadati</taxon>
        <taxon>Pseudomonadota</taxon>
        <taxon>Alphaproteobacteria</taxon>
        <taxon>Sphingomonadales</taxon>
        <taxon>Erythrobacteraceae</taxon>
        <taxon>Erythrobacter/Porphyrobacter group</taxon>
        <taxon>Erythrobacter</taxon>
    </lineage>
</organism>
<dbReference type="PANTHER" id="PTHR37315">
    <property type="entry name" value="UPF0311 PROTEIN BLR7842"/>
    <property type="match status" value="1"/>
</dbReference>
<protein>
    <submittedName>
        <fullName evidence="2">Uncharacterized protein</fullName>
    </submittedName>
</protein>
<reference evidence="3" key="1">
    <citation type="journal article" date="2019" name="Int. J. Syst. Evol. Microbiol.">
        <title>The Global Catalogue of Microorganisms (GCM) 10K type strain sequencing project: providing services to taxonomists for standard genome sequencing and annotation.</title>
        <authorList>
            <consortium name="The Broad Institute Genomics Platform"/>
            <consortium name="The Broad Institute Genome Sequencing Center for Infectious Disease"/>
            <person name="Wu L."/>
            <person name="Ma J."/>
        </authorList>
    </citation>
    <scope>NUCLEOTIDE SEQUENCE [LARGE SCALE GENOMIC DNA]</scope>
    <source>
        <strain evidence="3">JCM 18014</strain>
    </source>
</reference>
<comment type="caution">
    <text evidence="2">The sequence shown here is derived from an EMBL/GenBank/DDBJ whole genome shotgun (WGS) entry which is preliminary data.</text>
</comment>
<accession>A0ABP9K2B2</accession>
<feature type="chain" id="PRO_5045393213" evidence="1">
    <location>
        <begin position="22"/>
        <end position="187"/>
    </location>
</feature>
<evidence type="ECO:0000313" key="2">
    <source>
        <dbReference type="EMBL" id="GAA5047931.1"/>
    </source>
</evidence>
<dbReference type="Pfam" id="PF11578">
    <property type="entry name" value="DUF3237"/>
    <property type="match status" value="1"/>
</dbReference>
<dbReference type="EMBL" id="BAABHV010000004">
    <property type="protein sequence ID" value="GAA5047931.1"/>
    <property type="molecule type" value="Genomic_DNA"/>
</dbReference>
<keyword evidence="1" id="KW-0732">Signal</keyword>
<dbReference type="Proteomes" id="UP001500518">
    <property type="component" value="Unassembled WGS sequence"/>
</dbReference>
<evidence type="ECO:0000256" key="1">
    <source>
        <dbReference type="SAM" id="SignalP"/>
    </source>
</evidence>
<dbReference type="InterPro" id="IPR020915">
    <property type="entry name" value="UPF0311"/>
</dbReference>
<feature type="signal peptide" evidence="1">
    <location>
        <begin position="1"/>
        <end position="21"/>
    </location>
</feature>
<evidence type="ECO:0000313" key="3">
    <source>
        <dbReference type="Proteomes" id="UP001500518"/>
    </source>
</evidence>
<gene>
    <name evidence="2" type="ORF">GCM10023208_04720</name>
</gene>
<keyword evidence="3" id="KW-1185">Reference proteome</keyword>
<proteinExistence type="predicted"/>